<organism evidence="25 26">
    <name type="scientific">Melopsittacus undulatus</name>
    <name type="common">Budgerigar</name>
    <name type="synonym">Psittacus undulatus</name>
    <dbReference type="NCBI Taxonomy" id="13146"/>
    <lineage>
        <taxon>Eukaryota</taxon>
        <taxon>Metazoa</taxon>
        <taxon>Chordata</taxon>
        <taxon>Craniata</taxon>
        <taxon>Vertebrata</taxon>
        <taxon>Euteleostomi</taxon>
        <taxon>Archelosauria</taxon>
        <taxon>Archosauria</taxon>
        <taxon>Dinosauria</taxon>
        <taxon>Saurischia</taxon>
        <taxon>Theropoda</taxon>
        <taxon>Coelurosauria</taxon>
        <taxon>Aves</taxon>
        <taxon>Neognathae</taxon>
        <taxon>Neoaves</taxon>
        <taxon>Telluraves</taxon>
        <taxon>Australaves</taxon>
        <taxon>Psittaciformes</taxon>
        <taxon>Psittaculidae</taxon>
        <taxon>Melopsittacus</taxon>
    </lineage>
</organism>
<comment type="catalytic activity">
    <reaction evidence="17">
        <text>lipoxin A4 + NAD(+) = 15-oxo-(5S,6R)-dihydroxy-(7E,9E,11Z,13E)-eicosatetraenoate + NADH + H(+)</text>
        <dbReference type="Rhea" id="RHEA:41572"/>
        <dbReference type="ChEBI" id="CHEBI:15378"/>
        <dbReference type="ChEBI" id="CHEBI:57540"/>
        <dbReference type="ChEBI" id="CHEBI:57945"/>
        <dbReference type="ChEBI" id="CHEBI:67026"/>
        <dbReference type="ChEBI" id="CHEBI:78311"/>
    </reaction>
    <physiologicalReaction direction="left-to-right" evidence="17">
        <dbReference type="Rhea" id="RHEA:41573"/>
    </physiologicalReaction>
</comment>
<comment type="catalytic activity">
    <reaction evidence="14">
        <text>(11R)-hydroxy-(5Z,8Z,12E,14Z)-eicosatetraenoate + NAD(+) = 11-oxo-(5Z,8Z,12E,14Z)-eicosatetraenoate + NADH + H(+)</text>
        <dbReference type="Rhea" id="RHEA:48640"/>
        <dbReference type="ChEBI" id="CHEBI:15378"/>
        <dbReference type="ChEBI" id="CHEBI:57540"/>
        <dbReference type="ChEBI" id="CHEBI:57945"/>
        <dbReference type="ChEBI" id="CHEBI:78836"/>
        <dbReference type="ChEBI" id="CHEBI:90697"/>
    </reaction>
    <physiologicalReaction direction="left-to-right" evidence="14">
        <dbReference type="Rhea" id="RHEA:48641"/>
    </physiologicalReaction>
</comment>
<evidence type="ECO:0000256" key="15">
    <source>
        <dbReference type="ARBA" id="ARBA00048170"/>
    </source>
</evidence>
<evidence type="ECO:0000313" key="26">
    <source>
        <dbReference type="Proteomes" id="UP000694405"/>
    </source>
</evidence>
<evidence type="ECO:0000256" key="9">
    <source>
        <dbReference type="ARBA" id="ARBA00045705"/>
    </source>
</evidence>
<comment type="catalytic activity">
    <reaction evidence="22">
        <text>resolvin E1 + NAD(+) = 18-oxo-resolvin E1 + NADH + H(+)</text>
        <dbReference type="Rhea" id="RHEA:49244"/>
        <dbReference type="ChEBI" id="CHEBI:15378"/>
        <dbReference type="ChEBI" id="CHEBI:57540"/>
        <dbReference type="ChEBI" id="CHEBI:57945"/>
        <dbReference type="ChEBI" id="CHEBI:91000"/>
        <dbReference type="ChEBI" id="CHEBI:91001"/>
    </reaction>
    <physiologicalReaction direction="left-to-right" evidence="22">
        <dbReference type="Rhea" id="RHEA:49245"/>
    </physiologicalReaction>
</comment>
<feature type="compositionally biased region" description="Gly residues" evidence="24">
    <location>
        <begin position="42"/>
        <end position="52"/>
    </location>
</feature>
<comment type="catalytic activity">
    <reaction evidence="20">
        <text>resolvin D2 + NAD(+) = 16-oxoresolvin D2 + NADH + H(+)</text>
        <dbReference type="Rhea" id="RHEA:53588"/>
        <dbReference type="ChEBI" id="CHEBI:15378"/>
        <dbReference type="ChEBI" id="CHEBI:57540"/>
        <dbReference type="ChEBI" id="CHEBI:57945"/>
        <dbReference type="ChEBI" id="CHEBI:133367"/>
        <dbReference type="ChEBI" id="CHEBI:137498"/>
    </reaction>
    <physiologicalReaction direction="left-to-right" evidence="20">
        <dbReference type="Rhea" id="RHEA:53589"/>
    </physiologicalReaction>
</comment>
<feature type="compositionally biased region" description="Gly residues" evidence="24">
    <location>
        <begin position="1"/>
        <end position="12"/>
    </location>
</feature>
<evidence type="ECO:0000256" key="13">
    <source>
        <dbReference type="ARBA" id="ARBA00048140"/>
    </source>
</evidence>
<dbReference type="GO" id="GO:0047034">
    <property type="term" value="F:15-hydroxyicosatetraenoate dehydrogenase activity"/>
    <property type="evidence" value="ECO:0007669"/>
    <property type="project" value="UniProtKB-EC"/>
</dbReference>
<evidence type="ECO:0000256" key="1">
    <source>
        <dbReference type="ARBA" id="ARBA00006484"/>
    </source>
</evidence>
<evidence type="ECO:0000256" key="18">
    <source>
        <dbReference type="ARBA" id="ARBA00048611"/>
    </source>
</evidence>
<reference evidence="25" key="1">
    <citation type="submission" date="2020-03" db="EMBL/GenBank/DDBJ databases">
        <title>Melopsittacus undulatus (budgerigar) genome, bMelUnd1, maternal haplotype with Z.</title>
        <authorList>
            <person name="Gedman G."/>
            <person name="Mountcastle J."/>
            <person name="Haase B."/>
            <person name="Formenti G."/>
            <person name="Wright T."/>
            <person name="Apodaca J."/>
            <person name="Pelan S."/>
            <person name="Chow W."/>
            <person name="Rhie A."/>
            <person name="Howe K."/>
            <person name="Fedrigo O."/>
            <person name="Jarvis E.D."/>
        </authorList>
    </citation>
    <scope>NUCLEOTIDE SEQUENCE [LARGE SCALE GENOMIC DNA]</scope>
</reference>
<keyword evidence="2" id="KW-0443">Lipid metabolism</keyword>
<comment type="catalytic activity">
    <reaction evidence="15">
        <text>resolvin D1 + NAD(+) = 17-oxoresolvin D1 + NADH + H(+)</text>
        <dbReference type="Rhea" id="RHEA:50128"/>
        <dbReference type="ChEBI" id="CHEBI:15378"/>
        <dbReference type="ChEBI" id="CHEBI:57540"/>
        <dbReference type="ChEBI" id="CHEBI:57945"/>
        <dbReference type="ChEBI" id="CHEBI:132079"/>
        <dbReference type="ChEBI" id="CHEBI:132081"/>
    </reaction>
    <physiologicalReaction direction="left-to-right" evidence="15">
        <dbReference type="Rhea" id="RHEA:50129"/>
    </physiologicalReaction>
</comment>
<feature type="compositionally biased region" description="Pro residues" evidence="24">
    <location>
        <begin position="93"/>
        <end position="103"/>
    </location>
</feature>
<dbReference type="InterPro" id="IPR002347">
    <property type="entry name" value="SDR_fam"/>
</dbReference>
<evidence type="ECO:0000256" key="21">
    <source>
        <dbReference type="ARBA" id="ARBA00049151"/>
    </source>
</evidence>
<evidence type="ECO:0000256" key="24">
    <source>
        <dbReference type="SAM" id="MobiDB-lite"/>
    </source>
</evidence>
<evidence type="ECO:0000256" key="4">
    <source>
        <dbReference type="ARBA" id="ARBA00038968"/>
    </source>
</evidence>
<dbReference type="EC" id="1.1.1.232" evidence="5"/>
<comment type="catalytic activity">
    <reaction evidence="19">
        <text>prostaglandin E2 + NAD(+) = 15-oxoprostaglandin E2 + NADH + H(+)</text>
        <dbReference type="Rhea" id="RHEA:11876"/>
        <dbReference type="ChEBI" id="CHEBI:15378"/>
        <dbReference type="ChEBI" id="CHEBI:57400"/>
        <dbReference type="ChEBI" id="CHEBI:57540"/>
        <dbReference type="ChEBI" id="CHEBI:57945"/>
        <dbReference type="ChEBI" id="CHEBI:606564"/>
        <dbReference type="EC" id="1.1.1.141"/>
    </reaction>
    <physiologicalReaction direction="left-to-right" evidence="19">
        <dbReference type="Rhea" id="RHEA:11877"/>
    </physiologicalReaction>
</comment>
<dbReference type="GO" id="GO:0005737">
    <property type="term" value="C:cytoplasm"/>
    <property type="evidence" value="ECO:0007669"/>
    <property type="project" value="TreeGrafter"/>
</dbReference>
<accession>A0A8V5GZ62</accession>
<evidence type="ECO:0000256" key="8">
    <source>
        <dbReference type="ARBA" id="ARBA00042026"/>
    </source>
</evidence>
<reference evidence="25" key="2">
    <citation type="submission" date="2025-08" db="UniProtKB">
        <authorList>
            <consortium name="Ensembl"/>
        </authorList>
    </citation>
    <scope>IDENTIFICATION</scope>
</reference>
<dbReference type="FunFam" id="3.40.50.720:FF:000149">
    <property type="entry name" value="15-hydroxyprostaglandin dehydrogenase [NAD(+)]"/>
    <property type="match status" value="1"/>
</dbReference>
<dbReference type="PROSITE" id="PS00061">
    <property type="entry name" value="ADH_SHORT"/>
    <property type="match status" value="1"/>
</dbReference>
<evidence type="ECO:0000256" key="3">
    <source>
        <dbReference type="ARBA" id="ARBA00023002"/>
    </source>
</evidence>
<dbReference type="Proteomes" id="UP000694405">
    <property type="component" value="Chromosome 7"/>
</dbReference>
<comment type="catalytic activity">
    <reaction evidence="21">
        <text>(15S)-hydroxy-(5Z,8Z,11Z,13E)-eicosatetraenoate + NAD(+) = 15-oxo-(5Z,8Z,11Z,13E)-eicosatetraenoate + NADH + H(+)</text>
        <dbReference type="Rhea" id="RHEA:23260"/>
        <dbReference type="ChEBI" id="CHEBI:15378"/>
        <dbReference type="ChEBI" id="CHEBI:57409"/>
        <dbReference type="ChEBI" id="CHEBI:57410"/>
        <dbReference type="ChEBI" id="CHEBI:57540"/>
        <dbReference type="ChEBI" id="CHEBI:57945"/>
        <dbReference type="EC" id="1.1.1.232"/>
    </reaction>
    <physiologicalReaction direction="left-to-right" evidence="21">
        <dbReference type="Rhea" id="RHEA:23261"/>
    </physiologicalReaction>
</comment>
<evidence type="ECO:0000256" key="23">
    <source>
        <dbReference type="RuleBase" id="RU000363"/>
    </source>
</evidence>
<protein>
    <recommendedName>
        <fullName evidence="6">15-hydroxyprostaglandin dehydrogenase [NAD(+)]</fullName>
        <ecNumber evidence="4">1.1.1.141</ecNumber>
        <ecNumber evidence="5">1.1.1.232</ecNumber>
    </recommendedName>
    <alternativeName>
        <fullName evidence="8">Eicosanoid/docosanoid dehydrogenase [NAD(+)]</fullName>
    </alternativeName>
    <alternativeName>
        <fullName evidence="7">Prostaglandin dehydrogenase 1</fullName>
    </alternativeName>
</protein>
<comment type="catalytic activity">
    <reaction evidence="12">
        <text>14-hydroxy-(4Z,7Z,10Z,12E,16Z,19Z)-docosahexaenoate + NAD(+) = 14-oxo-(4Z,7Z,10Z,12E,16Z,19Z)-docosahexaenoate + NADH + H(+)</text>
        <dbReference type="Rhea" id="RHEA:48952"/>
        <dbReference type="ChEBI" id="CHEBI:15378"/>
        <dbReference type="ChEBI" id="CHEBI:57540"/>
        <dbReference type="ChEBI" id="CHEBI:57945"/>
        <dbReference type="ChEBI" id="CHEBI:90866"/>
        <dbReference type="ChEBI" id="CHEBI:90867"/>
    </reaction>
    <physiologicalReaction direction="left-to-right" evidence="12">
        <dbReference type="Rhea" id="RHEA:48953"/>
    </physiologicalReaction>
</comment>
<feature type="compositionally biased region" description="Basic residues" evidence="24">
    <location>
        <begin position="62"/>
        <end position="72"/>
    </location>
</feature>
<evidence type="ECO:0000256" key="7">
    <source>
        <dbReference type="ARBA" id="ARBA00041812"/>
    </source>
</evidence>
<comment type="similarity">
    <text evidence="1 23">Belongs to the short-chain dehydrogenases/reductases (SDR) family.</text>
</comment>
<evidence type="ECO:0000256" key="20">
    <source>
        <dbReference type="ARBA" id="ARBA00048921"/>
    </source>
</evidence>
<dbReference type="GO" id="GO:0016404">
    <property type="term" value="F:15-hydroxyprostaglandin dehydrogenase (NAD+) activity"/>
    <property type="evidence" value="ECO:0007669"/>
    <property type="project" value="UniProtKB-EC"/>
</dbReference>
<dbReference type="GO" id="GO:0006693">
    <property type="term" value="P:prostaglandin metabolic process"/>
    <property type="evidence" value="ECO:0007669"/>
    <property type="project" value="UniProtKB-KW"/>
</dbReference>
<evidence type="ECO:0000256" key="6">
    <source>
        <dbReference type="ARBA" id="ARBA00040276"/>
    </source>
</evidence>
<dbReference type="Pfam" id="PF00106">
    <property type="entry name" value="adh_short"/>
    <property type="match status" value="1"/>
</dbReference>
<keyword evidence="2" id="KW-0644">Prostaglandin metabolism</keyword>
<dbReference type="AlphaFoldDB" id="A0A8V5GZ62"/>
<dbReference type="PRINTS" id="PR00080">
    <property type="entry name" value="SDRFAMILY"/>
</dbReference>
<dbReference type="InterPro" id="IPR020904">
    <property type="entry name" value="Sc_DH/Rdtase_CS"/>
</dbReference>
<comment type="catalytic activity">
    <reaction evidence="11">
        <text>resolvin D1 + NAD(+) = 8-oxoresolvin D1 + NADH + H(+)</text>
        <dbReference type="Rhea" id="RHEA:50124"/>
        <dbReference type="ChEBI" id="CHEBI:15378"/>
        <dbReference type="ChEBI" id="CHEBI:57540"/>
        <dbReference type="ChEBI" id="CHEBI:57945"/>
        <dbReference type="ChEBI" id="CHEBI:132079"/>
        <dbReference type="ChEBI" id="CHEBI:132080"/>
    </reaction>
    <physiologicalReaction direction="left-to-right" evidence="11">
        <dbReference type="Rhea" id="RHEA:50125"/>
    </physiologicalReaction>
</comment>
<feature type="compositionally biased region" description="Basic and acidic residues" evidence="24">
    <location>
        <begin position="13"/>
        <end position="30"/>
    </location>
</feature>
<comment type="catalytic activity">
    <reaction evidence="10">
        <text>prostaglandin E1 + NAD(+) = 15-oxoprostaglandin E1 + NADH + H(+)</text>
        <dbReference type="Rhea" id="RHEA:16477"/>
        <dbReference type="ChEBI" id="CHEBI:15378"/>
        <dbReference type="ChEBI" id="CHEBI:57397"/>
        <dbReference type="ChEBI" id="CHEBI:57401"/>
        <dbReference type="ChEBI" id="CHEBI:57540"/>
        <dbReference type="ChEBI" id="CHEBI:57945"/>
    </reaction>
    <physiologicalReaction direction="left-to-right" evidence="10">
        <dbReference type="Rhea" id="RHEA:16478"/>
    </physiologicalReaction>
</comment>
<evidence type="ECO:0000256" key="12">
    <source>
        <dbReference type="ARBA" id="ARBA00048008"/>
    </source>
</evidence>
<dbReference type="PRINTS" id="PR01167">
    <property type="entry name" value="INSADHFAMILY"/>
</dbReference>
<evidence type="ECO:0000256" key="10">
    <source>
        <dbReference type="ARBA" id="ARBA00047325"/>
    </source>
</evidence>
<dbReference type="Gene3D" id="3.40.50.720">
    <property type="entry name" value="NAD(P)-binding Rossmann-like Domain"/>
    <property type="match status" value="1"/>
</dbReference>
<keyword evidence="2" id="KW-0276">Fatty acid metabolism</keyword>
<evidence type="ECO:0000256" key="19">
    <source>
        <dbReference type="ARBA" id="ARBA00048739"/>
    </source>
</evidence>
<dbReference type="PANTHER" id="PTHR44229:SF4">
    <property type="entry name" value="15-HYDROXYPROSTAGLANDIN DEHYDROGENASE [NAD(+)]"/>
    <property type="match status" value="1"/>
</dbReference>
<keyword evidence="3" id="KW-0560">Oxidoreductase</keyword>
<dbReference type="InterPro" id="IPR036291">
    <property type="entry name" value="NAD(P)-bd_dom_sf"/>
</dbReference>
<evidence type="ECO:0000256" key="14">
    <source>
        <dbReference type="ARBA" id="ARBA00048144"/>
    </source>
</evidence>
<evidence type="ECO:0000256" key="5">
    <source>
        <dbReference type="ARBA" id="ARBA00039060"/>
    </source>
</evidence>
<dbReference type="Ensembl" id="ENSMUNT00000025866.1">
    <property type="protein sequence ID" value="ENSMUNP00000030779.1"/>
    <property type="gene ID" value="ENSMUNG00000015190.2"/>
</dbReference>
<comment type="function">
    <text evidence="9">Catalyzes the NAD-dependent dehydrogenation (oxidation) of a broad array of hydroxylated polyunsaturated fatty acids (mainly eicosanoids and docosanoids, including prostaglandins, lipoxins and resolvins), yielding their corresponding keto (oxo) metabolites. Decreases the levels of the pro-proliferative prostaglandins such as prostaglandin E2 (whose activity is increased in cancer because of an increase in the expression of cyclooxygenase 2) and generates oxo-fatty acid products that can profoundly influence cell function by abrogating pro-inflammatory cytokine expression. Converts resolvins E1, D1 and D2 to their oxo products, which represents a mode of resolvin inactivation. Resolvin E1 plays important roles during the resolution phase of acute inflammation, while resolvins D1 and D2 have a unique role in obesity-induced adipose inflammation.</text>
</comment>
<evidence type="ECO:0000256" key="2">
    <source>
        <dbReference type="ARBA" id="ARBA00022501"/>
    </source>
</evidence>
<keyword evidence="26" id="KW-1185">Reference proteome</keyword>
<proteinExistence type="inferred from homology"/>
<evidence type="ECO:0000256" key="16">
    <source>
        <dbReference type="ARBA" id="ARBA00048393"/>
    </source>
</evidence>
<evidence type="ECO:0000256" key="22">
    <source>
        <dbReference type="ARBA" id="ARBA00049188"/>
    </source>
</evidence>
<evidence type="ECO:0000256" key="11">
    <source>
        <dbReference type="ARBA" id="ARBA00047672"/>
    </source>
</evidence>
<dbReference type="PANTHER" id="PTHR44229">
    <property type="entry name" value="15-HYDROXYPROSTAGLANDIN DEHYDROGENASE [NAD(+)]"/>
    <property type="match status" value="1"/>
</dbReference>
<comment type="catalytic activity">
    <reaction evidence="18">
        <text>prostaglandin A1 + NAD(+) = 15-oxo-prostaglandin A1 + NADH + H(+)</text>
        <dbReference type="Rhea" id="RHEA:41263"/>
        <dbReference type="ChEBI" id="CHEBI:15378"/>
        <dbReference type="ChEBI" id="CHEBI:57398"/>
        <dbReference type="ChEBI" id="CHEBI:57540"/>
        <dbReference type="ChEBI" id="CHEBI:57945"/>
        <dbReference type="ChEBI" id="CHEBI:85072"/>
    </reaction>
    <physiologicalReaction direction="left-to-right" evidence="18">
        <dbReference type="Rhea" id="RHEA:41264"/>
    </physiologicalReaction>
</comment>
<dbReference type="SUPFAM" id="SSF51735">
    <property type="entry name" value="NAD(P)-binding Rossmann-fold domains"/>
    <property type="match status" value="1"/>
</dbReference>
<feature type="region of interest" description="Disordered" evidence="24">
    <location>
        <begin position="1"/>
        <end position="122"/>
    </location>
</feature>
<dbReference type="CDD" id="cd05323">
    <property type="entry name" value="ADH_SDR_c_like"/>
    <property type="match status" value="1"/>
</dbReference>
<name>A0A8V5GZ62_MELUD</name>
<dbReference type="EC" id="1.1.1.141" evidence="4"/>
<gene>
    <name evidence="25" type="primary">LOC101874746</name>
</gene>
<evidence type="ECO:0000313" key="25">
    <source>
        <dbReference type="Ensembl" id="ENSMUNP00000030779.1"/>
    </source>
</evidence>
<comment type="catalytic activity">
    <reaction evidence="16">
        <text>resolvin D2 + NAD(+) = 7-oxoresolvin D2 + NADH + H(+)</text>
        <dbReference type="Rhea" id="RHEA:53584"/>
        <dbReference type="ChEBI" id="CHEBI:15378"/>
        <dbReference type="ChEBI" id="CHEBI:57540"/>
        <dbReference type="ChEBI" id="CHEBI:57945"/>
        <dbReference type="ChEBI" id="CHEBI:133367"/>
        <dbReference type="ChEBI" id="CHEBI:137497"/>
    </reaction>
    <physiologicalReaction direction="left-to-right" evidence="16">
        <dbReference type="Rhea" id="RHEA:53585"/>
    </physiologicalReaction>
</comment>
<sequence>AAVAAAGGGGKKGGQEGGRERASERAKEGGNRAGDTALGWLRLGGSGAGSGGHARQWEGGSGHRRGAGHRPGFRPGAAGQGRQGKPREESLLYPPPPALPLRPAPQGAGWQRQPPVSRRWGGQVCPSAHPPLFLSQVALLDRNSEAGQESKAALDEQFEAQRTVFIQCDVTDQEQLKGAFKKVIEHFGRLDIVVNNAGVNNEKDWESTIQINLTSVIRGTYLGLEYMRKGNGGDGGVIINISSLAGLMPAAFQPVYCATKHGVIGFTRSIALAANMENYGVRLNTICPGFVNTPILQSIDKEENMGQYYSYKDEIKNMMRFYGVMDPSRIAEGLITIIEDDTLNGEVMKITASQGIHFQQYSQTPFTSKR</sequence>
<comment type="catalytic activity">
    <reaction evidence="13">
        <text>15-oxo-(5S,6R)-dihydroxy-(7E,9E,11Z)-eicosatrienoate + NADH + H(+) = (5S,6R,15S)-trihydroxy-(7E,9E,11Z)-eicosatrienoate + NAD(+)</text>
        <dbReference type="Rhea" id="RHEA:41596"/>
        <dbReference type="ChEBI" id="CHEBI:15378"/>
        <dbReference type="ChEBI" id="CHEBI:57540"/>
        <dbReference type="ChEBI" id="CHEBI:57945"/>
        <dbReference type="ChEBI" id="CHEBI:78325"/>
        <dbReference type="ChEBI" id="CHEBI:78329"/>
    </reaction>
    <physiologicalReaction direction="left-to-right" evidence="13">
        <dbReference type="Rhea" id="RHEA:41597"/>
    </physiologicalReaction>
</comment>
<evidence type="ECO:0000256" key="17">
    <source>
        <dbReference type="ARBA" id="ARBA00048535"/>
    </source>
</evidence>
<reference evidence="25" key="3">
    <citation type="submission" date="2025-09" db="UniProtKB">
        <authorList>
            <consortium name="Ensembl"/>
        </authorList>
    </citation>
    <scope>IDENTIFICATION</scope>
</reference>